<organism evidence="2 3">
    <name type="scientific">Cedecea neteri</name>
    <dbReference type="NCBI Taxonomy" id="158822"/>
    <lineage>
        <taxon>Bacteria</taxon>
        <taxon>Pseudomonadati</taxon>
        <taxon>Pseudomonadota</taxon>
        <taxon>Gammaproteobacteria</taxon>
        <taxon>Enterobacterales</taxon>
        <taxon>Enterobacteriaceae</taxon>
        <taxon>Cedecea</taxon>
    </lineage>
</organism>
<feature type="domain" description="Fumarate lyase N-terminal" evidence="1">
    <location>
        <begin position="1"/>
        <end position="45"/>
    </location>
</feature>
<evidence type="ECO:0000313" key="2">
    <source>
        <dbReference type="EMBL" id="SQC93146.1"/>
    </source>
</evidence>
<reference evidence="2 3" key="1">
    <citation type="submission" date="2018-06" db="EMBL/GenBank/DDBJ databases">
        <authorList>
            <consortium name="Pathogen Informatics"/>
            <person name="Doyle S."/>
        </authorList>
    </citation>
    <scope>NUCLEOTIDE SEQUENCE [LARGE SCALE GENOMIC DNA]</scope>
    <source>
        <strain evidence="2 3">NCTC12120</strain>
    </source>
</reference>
<dbReference type="GO" id="GO:0006108">
    <property type="term" value="P:malate metabolic process"/>
    <property type="evidence" value="ECO:0007669"/>
    <property type="project" value="TreeGrafter"/>
</dbReference>
<dbReference type="Pfam" id="PF00206">
    <property type="entry name" value="Lyase_1"/>
    <property type="match status" value="1"/>
</dbReference>
<name>A0A2X3J0V5_9ENTR</name>
<sequence length="60" mass="6727">MNMNEVLANRASEILGGVRGMERLVHPNDDVNKSQSSNDVFPTACTWRPLSRYVSICCRS</sequence>
<dbReference type="GO" id="GO:0006106">
    <property type="term" value="P:fumarate metabolic process"/>
    <property type="evidence" value="ECO:0007669"/>
    <property type="project" value="InterPro"/>
</dbReference>
<dbReference type="InterPro" id="IPR024083">
    <property type="entry name" value="Fumarase/histidase_N"/>
</dbReference>
<dbReference type="PANTHER" id="PTHR11444">
    <property type="entry name" value="ASPARTATEAMMONIA/ARGININOSUCCINATE/ADENYLOSUCCINATE LYASE"/>
    <property type="match status" value="1"/>
</dbReference>
<accession>A0A2X3J0V5</accession>
<proteinExistence type="predicted"/>
<dbReference type="Gene3D" id="1.10.275.10">
    <property type="entry name" value="Fumarase/aspartase (N-terminal domain)"/>
    <property type="match status" value="1"/>
</dbReference>
<evidence type="ECO:0000259" key="1">
    <source>
        <dbReference type="Pfam" id="PF00206"/>
    </source>
</evidence>
<keyword evidence="2" id="KW-0456">Lyase</keyword>
<dbReference type="AlphaFoldDB" id="A0A2X3J0V5"/>
<dbReference type="InterPro" id="IPR005677">
    <property type="entry name" value="Fum_hydII"/>
</dbReference>
<dbReference type="InterPro" id="IPR008948">
    <property type="entry name" value="L-Aspartase-like"/>
</dbReference>
<dbReference type="GO" id="GO:0006099">
    <property type="term" value="P:tricarboxylic acid cycle"/>
    <property type="evidence" value="ECO:0007669"/>
    <property type="project" value="TreeGrafter"/>
</dbReference>
<protein>
    <submittedName>
        <fullName evidence="2">Fumarate hydratase class II</fullName>
        <ecNumber evidence="2">4.2.1.2</ecNumber>
    </submittedName>
</protein>
<dbReference type="GO" id="GO:0004333">
    <property type="term" value="F:fumarate hydratase activity"/>
    <property type="evidence" value="ECO:0007669"/>
    <property type="project" value="UniProtKB-EC"/>
</dbReference>
<dbReference type="EC" id="4.2.1.2" evidence="2"/>
<dbReference type="InterPro" id="IPR022761">
    <property type="entry name" value="Fumarate_lyase_N"/>
</dbReference>
<evidence type="ECO:0000313" key="3">
    <source>
        <dbReference type="Proteomes" id="UP000251197"/>
    </source>
</evidence>
<dbReference type="Proteomes" id="UP000251197">
    <property type="component" value="Unassembled WGS sequence"/>
</dbReference>
<gene>
    <name evidence="2" type="primary">fumC_2</name>
    <name evidence="2" type="ORF">NCTC12120_06260</name>
</gene>
<dbReference type="SUPFAM" id="SSF48557">
    <property type="entry name" value="L-aspartase-like"/>
    <property type="match status" value="1"/>
</dbReference>
<dbReference type="PANTHER" id="PTHR11444:SF1">
    <property type="entry name" value="FUMARATE HYDRATASE, MITOCHONDRIAL"/>
    <property type="match status" value="1"/>
</dbReference>
<dbReference type="EMBL" id="UAVU01000010">
    <property type="protein sequence ID" value="SQC93146.1"/>
    <property type="molecule type" value="Genomic_DNA"/>
</dbReference>